<sequence>MGSRGGRPGSSGSAYLRLRLVCACLALCLLLSSCQPCEGRKLLAADEEGGKQATHLEGDLVLRVPPAPSTGSTGGGSVVAEEAAAVARGFSASGRAARLMRSVPSPGVGH</sequence>
<reference evidence="2 3" key="2">
    <citation type="submission" date="2024-10" db="EMBL/GenBank/DDBJ databases">
        <authorList>
            <person name="Ryan C."/>
        </authorList>
    </citation>
    <scope>NUCLEOTIDE SEQUENCE [LARGE SCALE GENOMIC DNA]</scope>
</reference>
<feature type="signal peptide" evidence="1">
    <location>
        <begin position="1"/>
        <end position="39"/>
    </location>
</feature>
<dbReference type="AlphaFoldDB" id="A0ABC9GM44"/>
<proteinExistence type="predicted"/>
<evidence type="ECO:0000256" key="1">
    <source>
        <dbReference type="SAM" id="SignalP"/>
    </source>
</evidence>
<dbReference type="EMBL" id="OZ075119">
    <property type="protein sequence ID" value="CAL5095952.1"/>
    <property type="molecule type" value="Genomic_DNA"/>
</dbReference>
<organism evidence="2 3">
    <name type="scientific">Urochloa decumbens</name>
    <dbReference type="NCBI Taxonomy" id="240449"/>
    <lineage>
        <taxon>Eukaryota</taxon>
        <taxon>Viridiplantae</taxon>
        <taxon>Streptophyta</taxon>
        <taxon>Embryophyta</taxon>
        <taxon>Tracheophyta</taxon>
        <taxon>Spermatophyta</taxon>
        <taxon>Magnoliopsida</taxon>
        <taxon>Liliopsida</taxon>
        <taxon>Poales</taxon>
        <taxon>Poaceae</taxon>
        <taxon>PACMAD clade</taxon>
        <taxon>Panicoideae</taxon>
        <taxon>Panicodae</taxon>
        <taxon>Paniceae</taxon>
        <taxon>Melinidinae</taxon>
        <taxon>Urochloa</taxon>
    </lineage>
</organism>
<name>A0ABC9GM44_9POAL</name>
<dbReference type="Proteomes" id="UP001497457">
    <property type="component" value="Chromosome 9rd"/>
</dbReference>
<evidence type="ECO:0000313" key="3">
    <source>
        <dbReference type="Proteomes" id="UP001497457"/>
    </source>
</evidence>
<dbReference type="PROSITE" id="PS51257">
    <property type="entry name" value="PROKAR_LIPOPROTEIN"/>
    <property type="match status" value="1"/>
</dbReference>
<evidence type="ECO:0000313" key="2">
    <source>
        <dbReference type="EMBL" id="CAL5095952.1"/>
    </source>
</evidence>
<accession>A0ABC9GM44</accession>
<protein>
    <submittedName>
        <fullName evidence="2">Uncharacterized protein</fullName>
    </submittedName>
</protein>
<keyword evidence="3" id="KW-1185">Reference proteome</keyword>
<feature type="chain" id="PRO_5044836952" evidence="1">
    <location>
        <begin position="40"/>
        <end position="110"/>
    </location>
</feature>
<reference evidence="3" key="1">
    <citation type="submission" date="2024-06" db="EMBL/GenBank/DDBJ databases">
        <authorList>
            <person name="Ryan C."/>
        </authorList>
    </citation>
    <scope>NUCLEOTIDE SEQUENCE [LARGE SCALE GENOMIC DNA]</scope>
</reference>
<keyword evidence="1" id="KW-0732">Signal</keyword>
<gene>
    <name evidence="2" type="ORF">URODEC1_LOCUS116749</name>
</gene>